<accession>A0A6C1U3T0</accession>
<keyword evidence="9 11" id="KW-0030">Aminoacyl-tRNA synthetase</keyword>
<dbReference type="AlphaFoldDB" id="A0A6C1U3T0"/>
<evidence type="ECO:0000256" key="5">
    <source>
        <dbReference type="ARBA" id="ARBA00022598"/>
    </source>
</evidence>
<dbReference type="InterPro" id="IPR033656">
    <property type="entry name" value="HisRS_anticodon"/>
</dbReference>
<dbReference type="FunFam" id="3.30.930.10:FF:000005">
    <property type="entry name" value="Histidine--tRNA ligase"/>
    <property type="match status" value="1"/>
</dbReference>
<evidence type="ECO:0000256" key="9">
    <source>
        <dbReference type="ARBA" id="ARBA00023146"/>
    </source>
</evidence>
<comment type="subunit">
    <text evidence="3 11">Homodimer.</text>
</comment>
<evidence type="ECO:0000259" key="13">
    <source>
        <dbReference type="PROSITE" id="PS50862"/>
    </source>
</evidence>
<dbReference type="CDD" id="cd00859">
    <property type="entry name" value="HisRS_anticodon"/>
    <property type="match status" value="1"/>
</dbReference>
<dbReference type="InterPro" id="IPR041715">
    <property type="entry name" value="HisRS-like_core"/>
</dbReference>
<dbReference type="PANTHER" id="PTHR43707:SF1">
    <property type="entry name" value="HISTIDINE--TRNA LIGASE, MITOCHONDRIAL-RELATED"/>
    <property type="match status" value="1"/>
</dbReference>
<dbReference type="GeneID" id="74902456"/>
<dbReference type="InterPro" id="IPR006195">
    <property type="entry name" value="aa-tRNA-synth_II"/>
</dbReference>
<dbReference type="Gene3D" id="3.40.50.800">
    <property type="entry name" value="Anticodon-binding domain"/>
    <property type="match status" value="1"/>
</dbReference>
<dbReference type="PROSITE" id="PS50862">
    <property type="entry name" value="AA_TRNA_LIGASE_II"/>
    <property type="match status" value="1"/>
</dbReference>
<protein>
    <recommendedName>
        <fullName evidence="11">Histidine--tRNA ligase</fullName>
        <ecNumber evidence="11">6.1.1.21</ecNumber>
    </recommendedName>
    <alternativeName>
        <fullName evidence="11">Histidyl-tRNA synthetase</fullName>
        <shortName evidence="11">HisRS</shortName>
    </alternativeName>
</protein>
<organism evidence="14 15">
    <name type="scientific">Corynebacterium sanguinis</name>
    <dbReference type="NCBI Taxonomy" id="2594913"/>
    <lineage>
        <taxon>Bacteria</taxon>
        <taxon>Bacillati</taxon>
        <taxon>Actinomycetota</taxon>
        <taxon>Actinomycetes</taxon>
        <taxon>Mycobacteriales</taxon>
        <taxon>Corynebacteriaceae</taxon>
        <taxon>Corynebacterium</taxon>
    </lineage>
</organism>
<dbReference type="PANTHER" id="PTHR43707">
    <property type="entry name" value="HISTIDYL-TRNA SYNTHETASE"/>
    <property type="match status" value="1"/>
</dbReference>
<evidence type="ECO:0000256" key="2">
    <source>
        <dbReference type="ARBA" id="ARBA00008226"/>
    </source>
</evidence>
<dbReference type="Pfam" id="PF13393">
    <property type="entry name" value="tRNA-synt_His"/>
    <property type="match status" value="1"/>
</dbReference>
<dbReference type="SUPFAM" id="SSF52954">
    <property type="entry name" value="Class II aaRS ABD-related"/>
    <property type="match status" value="1"/>
</dbReference>
<proteinExistence type="inferred from homology"/>
<dbReference type="Pfam" id="PF03129">
    <property type="entry name" value="HGTP_anticodon"/>
    <property type="match status" value="1"/>
</dbReference>
<keyword evidence="4 11" id="KW-0963">Cytoplasm</keyword>
<feature type="domain" description="Aminoacyl-transfer RNA synthetases class-II family profile" evidence="13">
    <location>
        <begin position="29"/>
        <end position="322"/>
    </location>
</feature>
<evidence type="ECO:0000256" key="7">
    <source>
        <dbReference type="ARBA" id="ARBA00022840"/>
    </source>
</evidence>
<keyword evidence="6 11" id="KW-0547">Nucleotide-binding</keyword>
<dbReference type="CDD" id="cd00773">
    <property type="entry name" value="HisRS-like_core"/>
    <property type="match status" value="1"/>
</dbReference>
<evidence type="ECO:0000256" key="12">
    <source>
        <dbReference type="PIRSR" id="PIRSR001549-1"/>
    </source>
</evidence>
<dbReference type="GO" id="GO:0005524">
    <property type="term" value="F:ATP binding"/>
    <property type="evidence" value="ECO:0007669"/>
    <property type="project" value="UniProtKB-UniRule"/>
</dbReference>
<dbReference type="GO" id="GO:0004821">
    <property type="term" value="F:histidine-tRNA ligase activity"/>
    <property type="evidence" value="ECO:0007669"/>
    <property type="project" value="UniProtKB-UniRule"/>
</dbReference>
<dbReference type="Gene3D" id="3.30.930.10">
    <property type="entry name" value="Bira Bifunctional Protein, Domain 2"/>
    <property type="match status" value="1"/>
</dbReference>
<dbReference type="SUPFAM" id="SSF55681">
    <property type="entry name" value="Class II aaRS and biotin synthetases"/>
    <property type="match status" value="1"/>
</dbReference>
<evidence type="ECO:0000256" key="11">
    <source>
        <dbReference type="HAMAP-Rule" id="MF_00127"/>
    </source>
</evidence>
<reference evidence="14 15" key="1">
    <citation type="submission" date="2018-12" db="EMBL/GenBank/DDBJ databases">
        <title>Corynebacterium sanguinis sp. nov., a clinically-associated and environmental corynebacterium.</title>
        <authorList>
            <person name="Gonzales-Siles L."/>
            <person name="Jaen-Luchoro D."/>
            <person name="Cardew S."/>
            <person name="Inganas E."/>
            <person name="Ohlen M."/>
            <person name="Jensie-Markopolous S."/>
            <person name="Pinyeiro-Iglesias B."/>
            <person name="Molin K."/>
            <person name="Skovbjerg S."/>
            <person name="Svensson-Stadler L."/>
            <person name="Funke G."/>
            <person name="Moore E.R.B."/>
        </authorList>
    </citation>
    <scope>NUCLEOTIDE SEQUENCE [LARGE SCALE GENOMIC DNA]</scope>
    <source>
        <strain evidence="14 15">58734</strain>
    </source>
</reference>
<feature type="binding site" evidence="12">
    <location>
        <position position="262"/>
    </location>
    <ligand>
        <name>L-histidine</name>
        <dbReference type="ChEBI" id="CHEBI:57595"/>
    </ligand>
</feature>
<dbReference type="NCBIfam" id="TIGR00442">
    <property type="entry name" value="hisS"/>
    <property type="match status" value="1"/>
</dbReference>
<evidence type="ECO:0000256" key="6">
    <source>
        <dbReference type="ARBA" id="ARBA00022741"/>
    </source>
</evidence>
<comment type="similarity">
    <text evidence="2 11">Belongs to the class-II aminoacyl-tRNA synthetase family.</text>
</comment>
<evidence type="ECO:0000256" key="3">
    <source>
        <dbReference type="ARBA" id="ARBA00011738"/>
    </source>
</evidence>
<dbReference type="Proteomes" id="UP000336646">
    <property type="component" value="Unassembled WGS sequence"/>
</dbReference>
<dbReference type="InterPro" id="IPR036621">
    <property type="entry name" value="Anticodon-bd_dom_sf"/>
</dbReference>
<dbReference type="GO" id="GO:0005737">
    <property type="term" value="C:cytoplasm"/>
    <property type="evidence" value="ECO:0007669"/>
    <property type="project" value="UniProtKB-SubCell"/>
</dbReference>
<comment type="catalytic activity">
    <reaction evidence="10 11">
        <text>tRNA(His) + L-histidine + ATP = L-histidyl-tRNA(His) + AMP + diphosphate + H(+)</text>
        <dbReference type="Rhea" id="RHEA:17313"/>
        <dbReference type="Rhea" id="RHEA-COMP:9665"/>
        <dbReference type="Rhea" id="RHEA-COMP:9689"/>
        <dbReference type="ChEBI" id="CHEBI:15378"/>
        <dbReference type="ChEBI" id="CHEBI:30616"/>
        <dbReference type="ChEBI" id="CHEBI:33019"/>
        <dbReference type="ChEBI" id="CHEBI:57595"/>
        <dbReference type="ChEBI" id="CHEBI:78442"/>
        <dbReference type="ChEBI" id="CHEBI:78527"/>
        <dbReference type="ChEBI" id="CHEBI:456215"/>
        <dbReference type="EC" id="6.1.1.21"/>
    </reaction>
</comment>
<dbReference type="EMBL" id="RXIR01000004">
    <property type="protein sequence ID" value="TVS29637.1"/>
    <property type="molecule type" value="Genomic_DNA"/>
</dbReference>
<keyword evidence="5 11" id="KW-0436">Ligase</keyword>
<dbReference type="OrthoDB" id="9800814at2"/>
<dbReference type="EC" id="6.1.1.21" evidence="11"/>
<feature type="binding site" evidence="12">
    <location>
        <begin position="88"/>
        <end position="90"/>
    </location>
    <ligand>
        <name>L-histidine</name>
        <dbReference type="ChEBI" id="CHEBI:57595"/>
    </ligand>
</feature>
<feature type="binding site" evidence="12">
    <location>
        <position position="133"/>
    </location>
    <ligand>
        <name>L-histidine</name>
        <dbReference type="ChEBI" id="CHEBI:57595"/>
    </ligand>
</feature>
<dbReference type="InterPro" id="IPR015807">
    <property type="entry name" value="His-tRNA-ligase"/>
</dbReference>
<dbReference type="RefSeq" id="WP_144318200.1">
    <property type="nucleotide sequence ID" value="NZ_CP038157.1"/>
</dbReference>
<comment type="caution">
    <text evidence="14">The sequence shown here is derived from an EMBL/GenBank/DDBJ whole genome shotgun (WGS) entry which is preliminary data.</text>
</comment>
<evidence type="ECO:0000313" key="14">
    <source>
        <dbReference type="EMBL" id="TVS29637.1"/>
    </source>
</evidence>
<dbReference type="InterPro" id="IPR004516">
    <property type="entry name" value="HisRS/HisZ"/>
</dbReference>
<keyword evidence="8 11" id="KW-0648">Protein biosynthesis</keyword>
<evidence type="ECO:0000256" key="1">
    <source>
        <dbReference type="ARBA" id="ARBA00004496"/>
    </source>
</evidence>
<evidence type="ECO:0000256" key="8">
    <source>
        <dbReference type="ARBA" id="ARBA00022917"/>
    </source>
</evidence>
<evidence type="ECO:0000256" key="4">
    <source>
        <dbReference type="ARBA" id="ARBA00022490"/>
    </source>
</evidence>
<feature type="binding site" evidence="12">
    <location>
        <position position="119"/>
    </location>
    <ligand>
        <name>L-histidine</name>
        <dbReference type="ChEBI" id="CHEBI:57595"/>
    </ligand>
</feature>
<feature type="binding site" evidence="12">
    <location>
        <begin position="266"/>
        <end position="267"/>
    </location>
    <ligand>
        <name>L-histidine</name>
        <dbReference type="ChEBI" id="CHEBI:57595"/>
    </ligand>
</feature>
<dbReference type="InterPro" id="IPR045864">
    <property type="entry name" value="aa-tRNA-synth_II/BPL/LPL"/>
</dbReference>
<dbReference type="PIRSF" id="PIRSF001549">
    <property type="entry name" value="His-tRNA_synth"/>
    <property type="match status" value="1"/>
</dbReference>
<feature type="binding site" evidence="12">
    <location>
        <position position="137"/>
    </location>
    <ligand>
        <name>L-histidine</name>
        <dbReference type="ChEBI" id="CHEBI:57595"/>
    </ligand>
</feature>
<gene>
    <name evidence="11" type="primary">hisS</name>
    <name evidence="14" type="ORF">EKI59_03210</name>
</gene>
<comment type="subcellular location">
    <subcellularLocation>
        <location evidence="1 11">Cytoplasm</location>
    </subcellularLocation>
</comment>
<sequence length="427" mass="46376">MSENSTFQALSAPKGVPDYVPPASATFIAVRDEFARQARLAGYQHIELPVFEDTTLFARGVGESTDVVSKEMYTFADRGDRSVTLRPEGTAGVMRAVIEHNLDRGYLPVKLNYYGPFFRYERPQAGRYRQLQQVGVEAIGVDDPLLDAEIIALADRCYRAVGLTGFRLELTSLGDNTCRPAYREKLQKFLFSLDLDEETRRRAEINPLRVLDDKRPEVKAMTADAPLMIDHLSDEARAHFDTVTATLDAMGVDYVINPRMVRGLDYYTKTTFEFVHDGLGAQSGIGGGGRYDGLMAQIGGQDLSGIGFGLGVDRTVLALEAEGVTLDGVERRVDVFGVAMGEEASKRMSLLIDDLRAAGISADMSYGGRGLKGAMKGADRAGAKFALVLGDNELEASEVAVKNLAEHSQTSVALDAQAVIAAVASTR</sequence>
<dbReference type="GO" id="GO:0006427">
    <property type="term" value="P:histidyl-tRNA aminoacylation"/>
    <property type="evidence" value="ECO:0007669"/>
    <property type="project" value="UniProtKB-UniRule"/>
</dbReference>
<name>A0A6C1U3T0_9CORY</name>
<dbReference type="InterPro" id="IPR004154">
    <property type="entry name" value="Anticodon-bd"/>
</dbReference>
<evidence type="ECO:0000256" key="10">
    <source>
        <dbReference type="ARBA" id="ARBA00047639"/>
    </source>
</evidence>
<dbReference type="HAMAP" id="MF_00127">
    <property type="entry name" value="His_tRNA_synth"/>
    <property type="match status" value="1"/>
</dbReference>
<evidence type="ECO:0000313" key="15">
    <source>
        <dbReference type="Proteomes" id="UP000336646"/>
    </source>
</evidence>
<keyword evidence="7 11" id="KW-0067">ATP-binding</keyword>